<dbReference type="GeneID" id="90987453"/>
<keyword evidence="2" id="KW-1277">Toxin-antitoxin system</keyword>
<evidence type="ECO:0000256" key="5">
    <source>
        <dbReference type="ARBA" id="ARBA00022801"/>
    </source>
</evidence>
<proteinExistence type="inferred from homology"/>
<evidence type="ECO:0000256" key="4">
    <source>
        <dbReference type="ARBA" id="ARBA00022759"/>
    </source>
</evidence>
<dbReference type="InterPro" id="IPR038570">
    <property type="entry name" value="HicA_sf"/>
</dbReference>
<comment type="caution">
    <text evidence="8">The sequence shown here is derived from an EMBL/GenBank/DDBJ whole genome shotgun (WGS) entry which is preliminary data.</text>
</comment>
<evidence type="ECO:0000256" key="2">
    <source>
        <dbReference type="ARBA" id="ARBA00022649"/>
    </source>
</evidence>
<keyword evidence="4" id="KW-0255">Endonuclease</keyword>
<dbReference type="InterPro" id="IPR012933">
    <property type="entry name" value="HicA_mRNA_interferase"/>
</dbReference>
<dbReference type="Gene3D" id="3.30.920.30">
    <property type="entry name" value="Hypothetical protein"/>
    <property type="match status" value="1"/>
</dbReference>
<keyword evidence="3" id="KW-0540">Nuclease</keyword>
<gene>
    <name evidence="8" type="ORF">HMPREF7215_1718</name>
</gene>
<sequence>MKRQEFIKRLEALGFRFKRHGRRHDIYSRGEETEEVPRHGDINEILAKNILKRRGA</sequence>
<dbReference type="EMBL" id="ADFP01000023">
    <property type="protein sequence ID" value="EFB91725.1"/>
    <property type="molecule type" value="Genomic_DNA"/>
</dbReference>
<keyword evidence="6" id="KW-0694">RNA-binding</keyword>
<dbReference type="SUPFAM" id="SSF54786">
    <property type="entry name" value="YcfA/nrd intein domain"/>
    <property type="match status" value="1"/>
</dbReference>
<dbReference type="RefSeq" id="WP_009163865.1">
    <property type="nucleotide sequence ID" value="NZ_ADFP01000023.1"/>
</dbReference>
<comment type="similarity">
    <text evidence="1">Belongs to the HicA mRNA interferase family.</text>
</comment>
<reference evidence="8 9" key="1">
    <citation type="submission" date="2009-12" db="EMBL/GenBank/DDBJ databases">
        <authorList>
            <person name="Shrivastava S."/>
            <person name="Madupu R."/>
            <person name="Durkin A.S."/>
            <person name="Torralba M."/>
            <person name="Methe B."/>
            <person name="Sutton G.G."/>
            <person name="Strausberg R.L."/>
            <person name="Nelson K.E."/>
        </authorList>
    </citation>
    <scope>NUCLEOTIDE SEQUENCE [LARGE SCALE GENOMIC DNA]</scope>
    <source>
        <strain evidence="8 9">W5455</strain>
    </source>
</reference>
<protein>
    <submittedName>
        <fullName evidence="8">YcfA-like protein</fullName>
    </submittedName>
</protein>
<dbReference type="Pfam" id="PF07927">
    <property type="entry name" value="HicA_toxin"/>
    <property type="match status" value="1"/>
</dbReference>
<keyword evidence="7" id="KW-0346">Stress response</keyword>
<evidence type="ECO:0000313" key="8">
    <source>
        <dbReference type="EMBL" id="EFB91725.1"/>
    </source>
</evidence>
<evidence type="ECO:0000256" key="6">
    <source>
        <dbReference type="ARBA" id="ARBA00022884"/>
    </source>
</evidence>
<organism evidence="8 9">
    <name type="scientific">Pyramidobacter piscolens W5455</name>
    <dbReference type="NCBI Taxonomy" id="352165"/>
    <lineage>
        <taxon>Bacteria</taxon>
        <taxon>Thermotogati</taxon>
        <taxon>Synergistota</taxon>
        <taxon>Synergistia</taxon>
        <taxon>Synergistales</taxon>
        <taxon>Dethiosulfovibrionaceae</taxon>
        <taxon>Pyramidobacter</taxon>
    </lineage>
</organism>
<evidence type="ECO:0000256" key="1">
    <source>
        <dbReference type="ARBA" id="ARBA00006620"/>
    </source>
</evidence>
<keyword evidence="9" id="KW-1185">Reference proteome</keyword>
<name>A0ABM9ZXU2_9BACT</name>
<accession>A0ABM9ZXU2</accession>
<keyword evidence="5" id="KW-0378">Hydrolase</keyword>
<evidence type="ECO:0000313" key="9">
    <source>
        <dbReference type="Proteomes" id="UP000006462"/>
    </source>
</evidence>
<evidence type="ECO:0000256" key="3">
    <source>
        <dbReference type="ARBA" id="ARBA00022722"/>
    </source>
</evidence>
<evidence type="ECO:0000256" key="7">
    <source>
        <dbReference type="ARBA" id="ARBA00023016"/>
    </source>
</evidence>
<dbReference type="Proteomes" id="UP000006462">
    <property type="component" value="Unassembled WGS sequence"/>
</dbReference>